<accession>A0A1U7XP39</accession>
<dbReference type="Proteomes" id="UP000189701">
    <property type="component" value="Unplaced"/>
</dbReference>
<dbReference type="Pfam" id="PF16987">
    <property type="entry name" value="KIX_2"/>
    <property type="match status" value="1"/>
</dbReference>
<gene>
    <name evidence="6" type="primary">LOC104236084</name>
</gene>
<keyword evidence="5" id="KW-1185">Reference proteome</keyword>
<comment type="subcellular location">
    <subcellularLocation>
        <location evidence="1">Nucleus</location>
    </subcellularLocation>
</comment>
<dbReference type="RefSeq" id="XP_009788250.1">
    <property type="nucleotide sequence ID" value="XM_009789948.1"/>
</dbReference>
<dbReference type="InterPro" id="IPR044661">
    <property type="entry name" value="MED15a/b/c-like"/>
</dbReference>
<dbReference type="GO" id="GO:0031490">
    <property type="term" value="F:chromatin DNA binding"/>
    <property type="evidence" value="ECO:0007669"/>
    <property type="project" value="InterPro"/>
</dbReference>
<feature type="compositionally biased region" description="Low complexity" evidence="3">
    <location>
        <begin position="8"/>
        <end position="18"/>
    </location>
</feature>
<dbReference type="STRING" id="4096.A0A1U7XP39"/>
<evidence type="ECO:0000256" key="1">
    <source>
        <dbReference type="ARBA" id="ARBA00004123"/>
    </source>
</evidence>
<dbReference type="PANTHER" id="PTHR33137">
    <property type="entry name" value="MEDIATOR OF RNA POLYMERASE II TRANSCRIPTION SUBUNIT 15A-RELATED"/>
    <property type="match status" value="1"/>
</dbReference>
<dbReference type="GO" id="GO:0005634">
    <property type="term" value="C:nucleus"/>
    <property type="evidence" value="ECO:0007669"/>
    <property type="project" value="UniProtKB-SubCell"/>
</dbReference>
<dbReference type="AlphaFoldDB" id="A0A1U7XP39"/>
<feature type="non-terminal residue" evidence="6">
    <location>
        <position position="77"/>
    </location>
</feature>
<evidence type="ECO:0000256" key="2">
    <source>
        <dbReference type="ARBA" id="ARBA00023242"/>
    </source>
</evidence>
<proteinExistence type="predicted"/>
<reference evidence="5" key="1">
    <citation type="journal article" date="2013" name="Genome Biol.">
        <title>Reference genomes and transcriptomes of Nicotiana sylvestris and Nicotiana tomentosiformis.</title>
        <authorList>
            <person name="Sierro N."/>
            <person name="Battey J.N."/>
            <person name="Ouadi S."/>
            <person name="Bovet L."/>
            <person name="Goepfert S."/>
            <person name="Bakaher N."/>
            <person name="Peitsch M.C."/>
            <person name="Ivanov N.V."/>
        </authorList>
    </citation>
    <scope>NUCLEOTIDE SEQUENCE [LARGE SCALE GENOMIC DNA]</scope>
</reference>
<protein>
    <submittedName>
        <fullName evidence="6">Mediator of RNA polymerase II transcription subunit 15a-like</fullName>
    </submittedName>
</protein>
<evidence type="ECO:0000259" key="4">
    <source>
        <dbReference type="Pfam" id="PF16987"/>
    </source>
</evidence>
<evidence type="ECO:0000313" key="6">
    <source>
        <dbReference type="RefSeq" id="XP_009788250.1"/>
    </source>
</evidence>
<dbReference type="InterPro" id="IPR036546">
    <property type="entry name" value="MED15_KIX"/>
</dbReference>
<dbReference type="Gene3D" id="1.10.246.20">
    <property type="entry name" value="Coactivator CBP, KIX domain"/>
    <property type="match status" value="1"/>
</dbReference>
<dbReference type="InterPro" id="IPR036529">
    <property type="entry name" value="KIX_dom_sf"/>
</dbReference>
<dbReference type="GO" id="GO:0003713">
    <property type="term" value="F:transcription coactivator activity"/>
    <property type="evidence" value="ECO:0007669"/>
    <property type="project" value="InterPro"/>
</dbReference>
<evidence type="ECO:0000256" key="3">
    <source>
        <dbReference type="SAM" id="MobiDB-lite"/>
    </source>
</evidence>
<reference evidence="6" key="2">
    <citation type="submission" date="2025-08" db="UniProtKB">
        <authorList>
            <consortium name="RefSeq"/>
        </authorList>
    </citation>
    <scope>IDENTIFICATION</scope>
    <source>
        <tissue evidence="6">Leaf</tissue>
    </source>
</reference>
<feature type="region of interest" description="Disordered" evidence="3">
    <location>
        <begin position="1"/>
        <end position="25"/>
    </location>
</feature>
<organism evidence="5 6">
    <name type="scientific">Nicotiana sylvestris</name>
    <name type="common">Wood tobacco</name>
    <name type="synonym">South American tobacco</name>
    <dbReference type="NCBI Taxonomy" id="4096"/>
    <lineage>
        <taxon>Eukaryota</taxon>
        <taxon>Viridiplantae</taxon>
        <taxon>Streptophyta</taxon>
        <taxon>Embryophyta</taxon>
        <taxon>Tracheophyta</taxon>
        <taxon>Spermatophyta</taxon>
        <taxon>Magnoliopsida</taxon>
        <taxon>eudicotyledons</taxon>
        <taxon>Gunneridae</taxon>
        <taxon>Pentapetalae</taxon>
        <taxon>asterids</taxon>
        <taxon>lamiids</taxon>
        <taxon>Solanales</taxon>
        <taxon>Solanaceae</taxon>
        <taxon>Nicotianoideae</taxon>
        <taxon>Nicotianeae</taxon>
        <taxon>Nicotiana</taxon>
    </lineage>
</organism>
<sequence>MDGNNRKAAQGNAPAAGAMHTADWRTQLQPDSRQRIVNKIMENIKGRLPVSGQEGAQELNKIAMRFEDMIHTAATSK</sequence>
<evidence type="ECO:0000313" key="5">
    <source>
        <dbReference type="Proteomes" id="UP000189701"/>
    </source>
</evidence>
<dbReference type="PANTHER" id="PTHR33137:SF4">
    <property type="entry name" value="MEDIATOR OF RNA POLYMERASE II TRANSCRIPTION SUBUNIT 15A-RELATED"/>
    <property type="match status" value="1"/>
</dbReference>
<keyword evidence="2" id="KW-0539">Nucleus</keyword>
<feature type="domain" description="Mediator complex subunit 15 KIX" evidence="4">
    <location>
        <begin position="22"/>
        <end position="77"/>
    </location>
</feature>
<name>A0A1U7XP39_NICSY</name>